<evidence type="ECO:0000256" key="1">
    <source>
        <dbReference type="SAM" id="Phobius"/>
    </source>
</evidence>
<proteinExistence type="predicted"/>
<reference evidence="2 3" key="1">
    <citation type="submission" date="2016-04" db="EMBL/GenBank/DDBJ databases">
        <title>A degradative enzymes factory behind the ericoid mycorrhizal symbiosis.</title>
        <authorList>
            <consortium name="DOE Joint Genome Institute"/>
            <person name="Martino E."/>
            <person name="Morin E."/>
            <person name="Grelet G."/>
            <person name="Kuo A."/>
            <person name="Kohler A."/>
            <person name="Daghino S."/>
            <person name="Barry K."/>
            <person name="Choi C."/>
            <person name="Cichocki N."/>
            <person name="Clum A."/>
            <person name="Copeland A."/>
            <person name="Hainaut M."/>
            <person name="Haridas S."/>
            <person name="Labutti K."/>
            <person name="Lindquist E."/>
            <person name="Lipzen A."/>
            <person name="Khouja H.-R."/>
            <person name="Murat C."/>
            <person name="Ohm R."/>
            <person name="Olson A."/>
            <person name="Spatafora J."/>
            <person name="Veneault-Fourrey C."/>
            <person name="Henrissat B."/>
            <person name="Grigoriev I."/>
            <person name="Martin F."/>
            <person name="Perotto S."/>
        </authorList>
    </citation>
    <scope>NUCLEOTIDE SEQUENCE [LARGE SCALE GENOMIC DNA]</scope>
    <source>
        <strain evidence="2 3">F</strain>
    </source>
</reference>
<keyword evidence="3" id="KW-1185">Reference proteome</keyword>
<dbReference type="Proteomes" id="UP000235786">
    <property type="component" value="Unassembled WGS sequence"/>
</dbReference>
<gene>
    <name evidence="2" type="ORF">L207DRAFT_192464</name>
</gene>
<keyword evidence="1" id="KW-0812">Transmembrane</keyword>
<accession>A0A2J6QY72</accession>
<sequence>MFSVLAIVLHAFTQSVRRVPSMYDQYMRRTIHEGMASEFDFDVVDSKTSTIVLLFSAAIIALLHIFVRDKQLENLLSLIIFLWYPTNFVVAWIDDCHTTHGTNLFEHDYV</sequence>
<dbReference type="AlphaFoldDB" id="A0A2J6QY72"/>
<dbReference type="EMBL" id="KZ613963">
    <property type="protein sequence ID" value="PMD31189.1"/>
    <property type="molecule type" value="Genomic_DNA"/>
</dbReference>
<organism evidence="2 3">
    <name type="scientific">Hyaloscypha variabilis (strain UAMH 11265 / GT02V1 / F)</name>
    <name type="common">Meliniomyces variabilis</name>
    <dbReference type="NCBI Taxonomy" id="1149755"/>
    <lineage>
        <taxon>Eukaryota</taxon>
        <taxon>Fungi</taxon>
        <taxon>Dikarya</taxon>
        <taxon>Ascomycota</taxon>
        <taxon>Pezizomycotina</taxon>
        <taxon>Leotiomycetes</taxon>
        <taxon>Helotiales</taxon>
        <taxon>Hyaloscyphaceae</taxon>
        <taxon>Hyaloscypha</taxon>
        <taxon>Hyaloscypha variabilis</taxon>
    </lineage>
</organism>
<evidence type="ECO:0000313" key="2">
    <source>
        <dbReference type="EMBL" id="PMD31189.1"/>
    </source>
</evidence>
<feature type="transmembrane region" description="Helical" evidence="1">
    <location>
        <begin position="74"/>
        <end position="93"/>
    </location>
</feature>
<name>A0A2J6QY72_HYAVF</name>
<keyword evidence="1" id="KW-1133">Transmembrane helix</keyword>
<evidence type="ECO:0000313" key="3">
    <source>
        <dbReference type="Proteomes" id="UP000235786"/>
    </source>
</evidence>
<keyword evidence="1" id="KW-0472">Membrane</keyword>
<protein>
    <submittedName>
        <fullName evidence="2">Uncharacterized protein</fullName>
    </submittedName>
</protein>
<feature type="transmembrane region" description="Helical" evidence="1">
    <location>
        <begin position="48"/>
        <end position="67"/>
    </location>
</feature>